<feature type="domain" description="CARDB" evidence="1">
    <location>
        <begin position="150"/>
        <end position="216"/>
    </location>
</feature>
<dbReference type="AlphaFoldDB" id="X1TJ28"/>
<dbReference type="EMBL" id="BARW01030383">
    <property type="protein sequence ID" value="GAJ05328.1"/>
    <property type="molecule type" value="Genomic_DNA"/>
</dbReference>
<gene>
    <name evidence="2" type="ORF">S12H4_48590</name>
</gene>
<comment type="caution">
    <text evidence="2">The sequence shown here is derived from an EMBL/GenBank/DDBJ whole genome shotgun (WGS) entry which is preliminary data.</text>
</comment>
<organism evidence="2">
    <name type="scientific">marine sediment metagenome</name>
    <dbReference type="NCBI Taxonomy" id="412755"/>
    <lineage>
        <taxon>unclassified sequences</taxon>
        <taxon>metagenomes</taxon>
        <taxon>ecological metagenomes</taxon>
    </lineage>
</organism>
<accession>X1TJ28</accession>
<reference evidence="2" key="1">
    <citation type="journal article" date="2014" name="Front. Microbiol.">
        <title>High frequency of phylogenetically diverse reductive dehalogenase-homologous genes in deep subseafloor sedimentary metagenomes.</title>
        <authorList>
            <person name="Kawai M."/>
            <person name="Futagami T."/>
            <person name="Toyoda A."/>
            <person name="Takaki Y."/>
            <person name="Nishi S."/>
            <person name="Hori S."/>
            <person name="Arai W."/>
            <person name="Tsubouchi T."/>
            <person name="Morono Y."/>
            <person name="Uchiyama I."/>
            <person name="Ito T."/>
            <person name="Fujiyama A."/>
            <person name="Inagaki F."/>
            <person name="Takami H."/>
        </authorList>
    </citation>
    <scope>NUCLEOTIDE SEQUENCE</scope>
    <source>
        <strain evidence="2">Expedition CK06-06</strain>
    </source>
</reference>
<proteinExistence type="predicted"/>
<sequence>MITTAGVFSEPVTATSEDELCTLNIPEGTVGLTEELEPLDEITVVIMDEPPDPPEDAHVVGLAYDLGPDGATFDPPITLTFSYDPDDLPEGVAWLVLAYYDEETGEWVELPCTVDPVAHTITASVAHFTTFAIIGTVPPVPPPPPVAAAFTVSSLGVSPSELAPGEEVNISVLVANTGGESGSYTVVLKINGVKEAEERVTIAAGSSQEVSFSVTQRGS</sequence>
<evidence type="ECO:0000313" key="2">
    <source>
        <dbReference type="EMBL" id="GAJ05328.1"/>
    </source>
</evidence>
<dbReference type="InterPro" id="IPR013783">
    <property type="entry name" value="Ig-like_fold"/>
</dbReference>
<dbReference type="Gene3D" id="2.60.40.10">
    <property type="entry name" value="Immunoglobulins"/>
    <property type="match status" value="1"/>
</dbReference>
<evidence type="ECO:0000259" key="1">
    <source>
        <dbReference type="Pfam" id="PF07705"/>
    </source>
</evidence>
<protein>
    <recommendedName>
        <fullName evidence="1">CARDB domain-containing protein</fullName>
    </recommendedName>
</protein>
<name>X1TJ28_9ZZZZ</name>
<dbReference type="InterPro" id="IPR011635">
    <property type="entry name" value="CARDB"/>
</dbReference>
<dbReference type="Pfam" id="PF07705">
    <property type="entry name" value="CARDB"/>
    <property type="match status" value="1"/>
</dbReference>